<evidence type="ECO:0000256" key="1">
    <source>
        <dbReference type="ARBA" id="ARBA00000441"/>
    </source>
</evidence>
<name>A0A8S1MF20_PARPR</name>
<dbReference type="CDD" id="cd00948">
    <property type="entry name" value="FBP_aldolase_I_a"/>
    <property type="match status" value="1"/>
</dbReference>
<gene>
    <name evidence="12" type="ORF">PPRIM_AZ9-3.1.T0560044</name>
</gene>
<keyword evidence="13" id="KW-1185">Reference proteome</keyword>
<accession>A0A8S1MF20</accession>
<evidence type="ECO:0000256" key="7">
    <source>
        <dbReference type="ARBA" id="ARBA00023152"/>
    </source>
</evidence>
<comment type="subcellular location">
    <subcellularLocation>
        <location evidence="2">Cytoplasm</location>
    </subcellularLocation>
</comment>
<dbReference type="GO" id="GO:0004332">
    <property type="term" value="F:fructose-bisphosphate aldolase activity"/>
    <property type="evidence" value="ECO:0007669"/>
    <property type="project" value="UniProtKB-EC"/>
</dbReference>
<sequence>MQQKADYRKELAETAQKICTPGKGILAADESQGTIGKKFVTINVENNEENRRAYRELLFTSPGIENYISGVILFSETVKHATKEGKNFVELLKEKGIVAGIKVDKGLGVIPGTQDESATLGLDSLANMAAEHYKLGCRFAKWRAVLKIGNGLPSQQAIQENAWGLARYAAICQENGLVPIVEPEILADGDHSIDVCQKVTEKVLAAVFKALNENNVFLEGCLLKPNMVTPGSTNTDRSKVTPQEIGYRTALALSRTVPPALVGVTFLSGGQSEEEASLNLNAMNQLTTVRKPWALTFSYGRALQNTAVKTWAGKQENWEAAQQALLTRAKANSEAQLGKYQGGQGGASNESLFVADYKY</sequence>
<dbReference type="InterPro" id="IPR029768">
    <property type="entry name" value="Aldolase_I_AS"/>
</dbReference>
<keyword evidence="7 10" id="KW-0324">Glycolysis</keyword>
<keyword evidence="9" id="KW-0704">Schiff base</keyword>
<evidence type="ECO:0000256" key="3">
    <source>
        <dbReference type="ARBA" id="ARBA00004714"/>
    </source>
</evidence>
<dbReference type="GO" id="GO:0051289">
    <property type="term" value="P:protein homotetramerization"/>
    <property type="evidence" value="ECO:0007669"/>
    <property type="project" value="UniProtKB-ARBA"/>
</dbReference>
<evidence type="ECO:0000256" key="9">
    <source>
        <dbReference type="ARBA" id="ARBA00023270"/>
    </source>
</evidence>
<evidence type="ECO:0000256" key="10">
    <source>
        <dbReference type="RuleBase" id="RU003994"/>
    </source>
</evidence>
<proteinExistence type="inferred from homology"/>
<comment type="pathway">
    <text evidence="3 11">Carbohydrate degradation; glycolysis; D-glyceraldehyde 3-phosphate and glycerone phosphate from D-glucose: step 4/4.</text>
</comment>
<evidence type="ECO:0000313" key="13">
    <source>
        <dbReference type="Proteomes" id="UP000688137"/>
    </source>
</evidence>
<reference evidence="12" key="1">
    <citation type="submission" date="2021-01" db="EMBL/GenBank/DDBJ databases">
        <authorList>
            <consortium name="Genoscope - CEA"/>
            <person name="William W."/>
        </authorList>
    </citation>
    <scope>NUCLEOTIDE SEQUENCE</scope>
</reference>
<protein>
    <recommendedName>
        <fullName evidence="5 10">Fructose-bisphosphate aldolase</fullName>
        <ecNumber evidence="5 10">4.1.2.13</ecNumber>
    </recommendedName>
</protein>
<dbReference type="PROSITE" id="PS00158">
    <property type="entry name" value="ALDOLASE_CLASS_I"/>
    <property type="match status" value="1"/>
</dbReference>
<dbReference type="Proteomes" id="UP000688137">
    <property type="component" value="Unassembled WGS sequence"/>
</dbReference>
<dbReference type="InterPro" id="IPR000741">
    <property type="entry name" value="FBA_I"/>
</dbReference>
<dbReference type="GO" id="GO:0005737">
    <property type="term" value="C:cytoplasm"/>
    <property type="evidence" value="ECO:0007669"/>
    <property type="project" value="UniProtKB-SubCell"/>
</dbReference>
<dbReference type="OMA" id="WRAVITI"/>
<evidence type="ECO:0000313" key="12">
    <source>
        <dbReference type="EMBL" id="CAD8076313.1"/>
    </source>
</evidence>
<dbReference type="PANTHER" id="PTHR11627">
    <property type="entry name" value="FRUCTOSE-BISPHOSPHATE ALDOLASE"/>
    <property type="match status" value="1"/>
</dbReference>
<dbReference type="AlphaFoldDB" id="A0A8S1MF20"/>
<evidence type="ECO:0000256" key="4">
    <source>
        <dbReference type="ARBA" id="ARBA00010387"/>
    </source>
</evidence>
<evidence type="ECO:0000256" key="11">
    <source>
        <dbReference type="RuleBase" id="RU004257"/>
    </source>
</evidence>
<evidence type="ECO:0000256" key="8">
    <source>
        <dbReference type="ARBA" id="ARBA00023239"/>
    </source>
</evidence>
<dbReference type="Pfam" id="PF00274">
    <property type="entry name" value="Glycolytic"/>
    <property type="match status" value="1"/>
</dbReference>
<dbReference type="GO" id="GO:0006096">
    <property type="term" value="P:glycolytic process"/>
    <property type="evidence" value="ECO:0007669"/>
    <property type="project" value="UniProtKB-KW"/>
</dbReference>
<evidence type="ECO:0000256" key="2">
    <source>
        <dbReference type="ARBA" id="ARBA00004496"/>
    </source>
</evidence>
<comment type="caution">
    <text evidence="12">The sequence shown here is derived from an EMBL/GenBank/DDBJ whole genome shotgun (WGS) entry which is preliminary data.</text>
</comment>
<comment type="similarity">
    <text evidence="4 10">Belongs to the class I fructose-bisphosphate aldolase family.</text>
</comment>
<evidence type="ECO:0000256" key="6">
    <source>
        <dbReference type="ARBA" id="ARBA00022490"/>
    </source>
</evidence>
<dbReference type="EC" id="4.1.2.13" evidence="5 10"/>
<dbReference type="FunFam" id="3.20.20.70:FF:000187">
    <property type="entry name" value="Fructose-bisphosphate aldolase"/>
    <property type="match status" value="1"/>
</dbReference>
<dbReference type="GO" id="GO:0003779">
    <property type="term" value="F:actin binding"/>
    <property type="evidence" value="ECO:0007669"/>
    <property type="project" value="UniProtKB-ARBA"/>
</dbReference>
<dbReference type="NCBIfam" id="NF033379">
    <property type="entry name" value="FrucBisAld_I"/>
    <property type="match status" value="1"/>
</dbReference>
<keyword evidence="8 10" id="KW-0456">Lyase</keyword>
<dbReference type="EMBL" id="CAJJDM010000057">
    <property type="protein sequence ID" value="CAD8076313.1"/>
    <property type="molecule type" value="Genomic_DNA"/>
</dbReference>
<comment type="catalytic activity">
    <reaction evidence="1 10">
        <text>beta-D-fructose 1,6-bisphosphate = D-glyceraldehyde 3-phosphate + dihydroxyacetone phosphate</text>
        <dbReference type="Rhea" id="RHEA:14729"/>
        <dbReference type="ChEBI" id="CHEBI:32966"/>
        <dbReference type="ChEBI" id="CHEBI:57642"/>
        <dbReference type="ChEBI" id="CHEBI:59776"/>
        <dbReference type="EC" id="4.1.2.13"/>
    </reaction>
</comment>
<keyword evidence="6" id="KW-0963">Cytoplasm</keyword>
<evidence type="ECO:0000256" key="5">
    <source>
        <dbReference type="ARBA" id="ARBA00013068"/>
    </source>
</evidence>
<organism evidence="12 13">
    <name type="scientific">Paramecium primaurelia</name>
    <dbReference type="NCBI Taxonomy" id="5886"/>
    <lineage>
        <taxon>Eukaryota</taxon>
        <taxon>Sar</taxon>
        <taxon>Alveolata</taxon>
        <taxon>Ciliophora</taxon>
        <taxon>Intramacronucleata</taxon>
        <taxon>Oligohymenophorea</taxon>
        <taxon>Peniculida</taxon>
        <taxon>Parameciidae</taxon>
        <taxon>Paramecium</taxon>
    </lineage>
</organism>